<dbReference type="EMBL" id="SDHY01000005">
    <property type="protein sequence ID" value="RXK48262.1"/>
    <property type="molecule type" value="Genomic_DNA"/>
</dbReference>
<feature type="domain" description="NAD-dependent epimerase/dehydratase" evidence="1">
    <location>
        <begin position="3"/>
        <end position="203"/>
    </location>
</feature>
<sequence>MRIYLTGASGFVGKYIVEFFQDKKTIIIAKRETLNKIEGQVVIHLAGKAHDLKNVSSPDEYYKVNTELTKRVFDSFLVSKARVFITLSSVKAVADDVYGELSEEVIPNPITHYGKSKLLAEQYILSNSIPQGKRVYILRPCMIHGPGNKGNLNLLYALVSKGLPWPLGLFENSRSYLSIENLCFIIKELMDRENIPSGIYNVADDVPLSTNDIIKIIAESNGKKARILNINKNFIKLLAFVGNLLKLPLNSESLHKLTKNYIVSNSKIKLALAKQLPVSSKDGLIKTFQSFSKNA</sequence>
<dbReference type="InterPro" id="IPR036291">
    <property type="entry name" value="NAD(P)-bd_dom_sf"/>
</dbReference>
<evidence type="ECO:0000259" key="1">
    <source>
        <dbReference type="Pfam" id="PF01370"/>
    </source>
</evidence>
<protein>
    <submittedName>
        <fullName evidence="2">NAD-dependent epimerase/dehydratase family protein</fullName>
    </submittedName>
</protein>
<dbReference type="SUPFAM" id="SSF51735">
    <property type="entry name" value="NAD(P)-binding Rossmann-fold domains"/>
    <property type="match status" value="1"/>
</dbReference>
<comment type="caution">
    <text evidence="2">The sequence shown here is derived from an EMBL/GenBank/DDBJ whole genome shotgun (WGS) entry which is preliminary data.</text>
</comment>
<dbReference type="InterPro" id="IPR001509">
    <property type="entry name" value="Epimerase_deHydtase"/>
</dbReference>
<evidence type="ECO:0000313" key="2">
    <source>
        <dbReference type="EMBL" id="RXK48262.1"/>
    </source>
</evidence>
<dbReference type="Gene3D" id="3.40.50.720">
    <property type="entry name" value="NAD(P)-binding Rossmann-like Domain"/>
    <property type="match status" value="1"/>
</dbReference>
<dbReference type="Proteomes" id="UP000289455">
    <property type="component" value="Unassembled WGS sequence"/>
</dbReference>
<name>A0A4Q1BYS0_9BACT</name>
<keyword evidence="3" id="KW-1185">Reference proteome</keyword>
<accession>A0A4Q1BYS0</accession>
<dbReference type="PANTHER" id="PTHR43245">
    <property type="entry name" value="BIFUNCTIONAL POLYMYXIN RESISTANCE PROTEIN ARNA"/>
    <property type="match status" value="1"/>
</dbReference>
<reference evidence="2 3" key="1">
    <citation type="submission" date="2019-01" db="EMBL/GenBank/DDBJ databases">
        <title>Cytophagaceae bacterium strain CAR-16.</title>
        <authorList>
            <person name="Chen W.-M."/>
        </authorList>
    </citation>
    <scope>NUCLEOTIDE SEQUENCE [LARGE SCALE GENOMIC DNA]</scope>
    <source>
        <strain evidence="2 3">CAR-16</strain>
    </source>
</reference>
<proteinExistence type="predicted"/>
<dbReference type="OrthoDB" id="1490291at2"/>
<organism evidence="2 3">
    <name type="scientific">Aquirufa rosea</name>
    <dbReference type="NCBI Taxonomy" id="2509241"/>
    <lineage>
        <taxon>Bacteria</taxon>
        <taxon>Pseudomonadati</taxon>
        <taxon>Bacteroidota</taxon>
        <taxon>Cytophagia</taxon>
        <taxon>Cytophagales</taxon>
        <taxon>Flectobacillaceae</taxon>
        <taxon>Aquirufa</taxon>
    </lineage>
</organism>
<dbReference type="AlphaFoldDB" id="A0A4Q1BYS0"/>
<dbReference type="RefSeq" id="WP_129027492.1">
    <property type="nucleotide sequence ID" value="NZ_SDHY01000005.1"/>
</dbReference>
<dbReference type="InterPro" id="IPR050177">
    <property type="entry name" value="Lipid_A_modif_metabolic_enz"/>
</dbReference>
<evidence type="ECO:0000313" key="3">
    <source>
        <dbReference type="Proteomes" id="UP000289455"/>
    </source>
</evidence>
<dbReference type="Pfam" id="PF01370">
    <property type="entry name" value="Epimerase"/>
    <property type="match status" value="1"/>
</dbReference>
<gene>
    <name evidence="2" type="ORF">ESB04_09470</name>
</gene>